<dbReference type="PANTHER" id="PTHR31284:SF10">
    <property type="entry name" value="ACID PHOSPHATASE-LIKE PROTEIN"/>
    <property type="match status" value="1"/>
</dbReference>
<keyword evidence="1 2" id="KW-0732">Signal</keyword>
<dbReference type="RefSeq" id="WP_097010563.1">
    <property type="nucleotide sequence ID" value="NZ_LT907975.1"/>
</dbReference>
<gene>
    <name evidence="3" type="ORF">DPRO_0393</name>
</gene>
<keyword evidence="4" id="KW-1185">Reference proteome</keyword>
<name>A0A2C8F4I0_9BACT</name>
<dbReference type="InterPro" id="IPR023214">
    <property type="entry name" value="HAD_sf"/>
</dbReference>
<reference evidence="4" key="1">
    <citation type="submission" date="2017-09" db="EMBL/GenBank/DDBJ databases">
        <authorList>
            <person name="Regsiter A."/>
            <person name="William W."/>
        </authorList>
    </citation>
    <scope>NUCLEOTIDE SEQUENCE [LARGE SCALE GENOMIC DNA]</scope>
    <source>
        <strain evidence="4">500-1</strain>
    </source>
</reference>
<dbReference type="PROSITE" id="PS51257">
    <property type="entry name" value="PROKAR_LIPOPROTEIN"/>
    <property type="match status" value="1"/>
</dbReference>
<accession>A0A2C8F4I0</accession>
<feature type="chain" id="PRO_5012112538" evidence="2">
    <location>
        <begin position="23"/>
        <end position="223"/>
    </location>
</feature>
<dbReference type="Proteomes" id="UP000219215">
    <property type="component" value="Chromosome DPRO"/>
</dbReference>
<sequence length="223" mass="25549">MKHSITALLVMVFITGAGCASRSTTDVQYPVNLQENLFNVARYYEKGAYMRDVKLVAAEADDYIARSLKNKKYIRPAIIFDIDETLLNNQPMYQKTGYRFIPSVWKRWVDSAEIPAVEPILKLYLKYVDGVDIFIVTGRNVFQRAQTMRNLEKRGIHGATMVFFKEAWDKDLTALEHKTKVVQQLVEKEGYEVIANIGDQSSDFGATIQGANFKLPNYLYISR</sequence>
<dbReference type="EMBL" id="LT907975">
    <property type="protein sequence ID" value="SOB57273.1"/>
    <property type="molecule type" value="Genomic_DNA"/>
</dbReference>
<dbReference type="Gene3D" id="3.40.50.1000">
    <property type="entry name" value="HAD superfamily/HAD-like"/>
    <property type="match status" value="1"/>
</dbReference>
<dbReference type="SUPFAM" id="SSF56784">
    <property type="entry name" value="HAD-like"/>
    <property type="match status" value="1"/>
</dbReference>
<evidence type="ECO:0000256" key="1">
    <source>
        <dbReference type="ARBA" id="ARBA00022729"/>
    </source>
</evidence>
<dbReference type="OrthoDB" id="193314at2"/>
<dbReference type="InterPro" id="IPR036412">
    <property type="entry name" value="HAD-like_sf"/>
</dbReference>
<evidence type="ECO:0000256" key="2">
    <source>
        <dbReference type="SAM" id="SignalP"/>
    </source>
</evidence>
<protein>
    <submittedName>
        <fullName evidence="3">Putative HAD superfamily, subfamily IIIB (Acid phosphatase)</fullName>
    </submittedName>
</protein>
<dbReference type="InterPro" id="IPR005519">
    <property type="entry name" value="Acid_phosphat_B-like"/>
</dbReference>
<feature type="signal peptide" evidence="2">
    <location>
        <begin position="1"/>
        <end position="22"/>
    </location>
</feature>
<dbReference type="PANTHER" id="PTHR31284">
    <property type="entry name" value="ACID PHOSPHATASE-LIKE PROTEIN"/>
    <property type="match status" value="1"/>
</dbReference>
<dbReference type="KEGG" id="pprf:DPRO_0393"/>
<evidence type="ECO:0000313" key="3">
    <source>
        <dbReference type="EMBL" id="SOB57273.1"/>
    </source>
</evidence>
<organism evidence="3 4">
    <name type="scientific">Pseudodesulfovibrio profundus</name>
    <dbReference type="NCBI Taxonomy" id="57320"/>
    <lineage>
        <taxon>Bacteria</taxon>
        <taxon>Pseudomonadati</taxon>
        <taxon>Thermodesulfobacteriota</taxon>
        <taxon>Desulfovibrionia</taxon>
        <taxon>Desulfovibrionales</taxon>
        <taxon>Desulfovibrionaceae</taxon>
    </lineage>
</organism>
<dbReference type="AlphaFoldDB" id="A0A2C8F4I0"/>
<dbReference type="Pfam" id="PF03767">
    <property type="entry name" value="Acid_phosphat_B"/>
    <property type="match status" value="1"/>
</dbReference>
<proteinExistence type="predicted"/>
<evidence type="ECO:0000313" key="4">
    <source>
        <dbReference type="Proteomes" id="UP000219215"/>
    </source>
</evidence>